<feature type="transmembrane region" description="Helical" evidence="1">
    <location>
        <begin position="12"/>
        <end position="32"/>
    </location>
</feature>
<keyword evidence="1" id="KW-0812">Transmembrane</keyword>
<accession>A0A0S1SIW0</accession>
<accession>A0A0S1SMX2</accession>
<keyword evidence="1" id="KW-1133">Transmembrane helix</keyword>
<accession>A0A0S1SWC3</accession>
<evidence type="ECO:0000313" key="3">
    <source>
        <dbReference type="Proteomes" id="UP000069135"/>
    </source>
</evidence>
<dbReference type="AlphaFoldDB" id="A0A0S1SWC3"/>
<accession>A0A0S1SML2</accession>
<dbReference type="Proteomes" id="UP000069135">
    <property type="component" value="Chromosome"/>
</dbReference>
<proteinExistence type="predicted"/>
<organism evidence="2 3">
    <name type="scientific">Candidatus Peribacter riflensis</name>
    <dbReference type="NCBI Taxonomy" id="1735162"/>
    <lineage>
        <taxon>Bacteria</taxon>
        <taxon>Candidatus Peregrinibacteriota</taxon>
        <taxon>Candidatus Peribacteria</taxon>
        <taxon>Candidatus Peribacterales</taxon>
        <taxon>Candidatus Peribacteraceae</taxon>
        <taxon>Candidatus Peribacter</taxon>
    </lineage>
</organism>
<reference evidence="3" key="1">
    <citation type="submission" date="2015-10" db="EMBL/GenBank/DDBJ databases">
        <title>Analysis of five complete genome sequences for members of the class Peribacteria in the recently recognized Peregrinibacteria bacterial phylum.</title>
        <authorList>
            <person name="Anantharaman K."/>
            <person name="Brown C.T."/>
            <person name="Burstein D."/>
            <person name="Castelle C.J."/>
            <person name="Probst A.J."/>
            <person name="Thomas B.C."/>
            <person name="Williams K.H."/>
            <person name="Banfield J.F."/>
        </authorList>
    </citation>
    <scope>NUCLEOTIDE SEQUENCE [LARGE SCALE GENOMIC DNA]</scope>
</reference>
<dbReference type="GO" id="GO:0005509">
    <property type="term" value="F:calcium ion binding"/>
    <property type="evidence" value="ECO:0007669"/>
    <property type="project" value="InterPro"/>
</dbReference>
<gene>
    <name evidence="2" type="ORF">PeribacterD1_1084</name>
</gene>
<dbReference type="InterPro" id="IPR028974">
    <property type="entry name" value="TSP_type-3_rpt"/>
</dbReference>
<keyword evidence="1" id="KW-0472">Membrane</keyword>
<sequence length="337" mass="37269">MALQTSLSTKLLGWMTLSLGGMCLVIVGYAFLGFGGTSAPLTGRLLPAAYRKEVRWRVISPRMVMSGATIPTDTNVIFEIPSDTLPILRRILLGSYDPDIRYWGYCLPPDYDQAKAVAGDRLPGRVFLSEGERDARQELYEKQLRDRFSIPTNLTEEDLNELREKPAGRIEHEVESFEAGNICYLMTQVPLAMGLDPDDDEANDQVEREYGTNPLVADTDGDGVSDGREIFFLHSSPTRRDTDGDGLIDGIEDANHNGHLDRGDTDPIKWDTDRDGLPDGLMKLGAGRNTKILGEDKNLNGTVDADETDPRKWSTVGNDISDGDRYYQCLLTGGSNC</sequence>
<evidence type="ECO:0000313" key="2">
    <source>
        <dbReference type="EMBL" id="ALM13746.1"/>
    </source>
</evidence>
<dbReference type="STRING" id="1735162.PeribacterB2_1086"/>
<dbReference type="EMBL" id="CP013065">
    <property type="protein sequence ID" value="ALM13746.1"/>
    <property type="molecule type" value="Genomic_DNA"/>
</dbReference>
<reference evidence="2 3" key="2">
    <citation type="journal article" date="2016" name="PeerJ">
        <title>Analysis of five complete genome sequences for members of the class Peribacteria in the recently recognized Peregrinibacteria bacterial phylum.</title>
        <authorList>
            <person name="Anantharaman K."/>
            <person name="Brown C.T."/>
            <person name="Burstein D."/>
            <person name="Castelle C.J."/>
            <person name="Probst A.J."/>
            <person name="Thomas B.C."/>
            <person name="Williams K.H."/>
            <person name="Banfield J.F."/>
        </authorList>
    </citation>
    <scope>NUCLEOTIDE SEQUENCE [LARGE SCALE GENOMIC DNA]</scope>
    <source>
        <strain evidence="2">RIFOXYD1_FULL_PER-ii_59_16</strain>
    </source>
</reference>
<protein>
    <submittedName>
        <fullName evidence="2">Thrombospondin type 3 repeat family</fullName>
    </submittedName>
</protein>
<accession>A0A0S1SR44</accession>
<dbReference type="KEGG" id="prf:PeribacterA2_1084"/>
<dbReference type="Gene3D" id="4.10.1080.10">
    <property type="entry name" value="TSP type-3 repeat"/>
    <property type="match status" value="1"/>
</dbReference>
<evidence type="ECO:0000256" key="1">
    <source>
        <dbReference type="SAM" id="Phobius"/>
    </source>
</evidence>
<name>A0A0S1SWC3_9BACT</name>